<comment type="subcellular location">
    <subcellularLocation>
        <location evidence="7">Cytoplasm</location>
    </subcellularLocation>
</comment>
<evidence type="ECO:0000313" key="9">
    <source>
        <dbReference type="EMBL" id="KAI1713593.1"/>
    </source>
</evidence>
<gene>
    <name evidence="9" type="ORF">DdX_09113</name>
</gene>
<comment type="caution">
    <text evidence="9">The sequence shown here is derived from an EMBL/GenBank/DDBJ whole genome shotgun (WGS) entry which is preliminary data.</text>
</comment>
<comment type="similarity">
    <text evidence="7">Belongs to the eIF-3 subunit I family.</text>
</comment>
<keyword evidence="3 8" id="KW-0853">WD repeat</keyword>
<dbReference type="InterPro" id="IPR015943">
    <property type="entry name" value="WD40/YVTN_repeat-like_dom_sf"/>
</dbReference>
<dbReference type="AlphaFoldDB" id="A0AAD4N3Q0"/>
<dbReference type="PANTHER" id="PTHR19877:SF1">
    <property type="entry name" value="EUKARYOTIC TRANSLATION INITIATION FACTOR 3 SUBUNIT I"/>
    <property type="match status" value="1"/>
</dbReference>
<evidence type="ECO:0000256" key="6">
    <source>
        <dbReference type="ARBA" id="ARBA00038394"/>
    </source>
</evidence>
<feature type="repeat" description="WD" evidence="8">
    <location>
        <begin position="277"/>
        <end position="307"/>
    </location>
</feature>
<protein>
    <recommendedName>
        <fullName evidence="7">Eukaryotic translation initiation factor 3 subunit I</fullName>
        <shortName evidence="7">eIF3i</shortName>
    </recommendedName>
</protein>
<evidence type="ECO:0000256" key="5">
    <source>
        <dbReference type="ARBA" id="ARBA00022917"/>
    </source>
</evidence>
<dbReference type="InterPro" id="IPR027525">
    <property type="entry name" value="eIF3i"/>
</dbReference>
<dbReference type="PROSITE" id="PS00678">
    <property type="entry name" value="WD_REPEATS_1"/>
    <property type="match status" value="1"/>
</dbReference>
<evidence type="ECO:0000256" key="1">
    <source>
        <dbReference type="ARBA" id="ARBA00022490"/>
    </source>
</evidence>
<dbReference type="HAMAP" id="MF_03008">
    <property type="entry name" value="eIF3i"/>
    <property type="match status" value="1"/>
</dbReference>
<dbReference type="EMBL" id="JAKKPZ010000015">
    <property type="protein sequence ID" value="KAI1713593.1"/>
    <property type="molecule type" value="Genomic_DNA"/>
</dbReference>
<dbReference type="Gene3D" id="2.130.10.10">
    <property type="entry name" value="YVTN repeat-like/Quinoprotein amine dehydrogenase"/>
    <property type="match status" value="1"/>
</dbReference>
<accession>A0AAD4N3Q0</accession>
<keyword evidence="10" id="KW-1185">Reference proteome</keyword>
<dbReference type="SUPFAM" id="SSF50978">
    <property type="entry name" value="WD40 repeat-like"/>
    <property type="match status" value="1"/>
</dbReference>
<dbReference type="GO" id="GO:0001732">
    <property type="term" value="P:formation of cytoplasmic translation initiation complex"/>
    <property type="evidence" value="ECO:0007669"/>
    <property type="project" value="UniProtKB-UniRule"/>
</dbReference>
<evidence type="ECO:0000256" key="7">
    <source>
        <dbReference type="HAMAP-Rule" id="MF_03008"/>
    </source>
</evidence>
<dbReference type="GO" id="GO:0071541">
    <property type="term" value="C:eukaryotic translation initiation factor 3 complex, eIF3m"/>
    <property type="evidence" value="ECO:0007669"/>
    <property type="project" value="TreeGrafter"/>
</dbReference>
<dbReference type="SMART" id="SM00320">
    <property type="entry name" value="WD40"/>
    <property type="match status" value="5"/>
</dbReference>
<dbReference type="GO" id="GO:0033290">
    <property type="term" value="C:eukaryotic 48S preinitiation complex"/>
    <property type="evidence" value="ECO:0007669"/>
    <property type="project" value="UniProtKB-UniRule"/>
</dbReference>
<dbReference type="Proteomes" id="UP001201812">
    <property type="component" value="Unassembled WGS sequence"/>
</dbReference>
<dbReference type="GO" id="GO:0016282">
    <property type="term" value="C:eukaryotic 43S preinitiation complex"/>
    <property type="evidence" value="ECO:0007669"/>
    <property type="project" value="UniProtKB-UniRule"/>
</dbReference>
<keyword evidence="5 7" id="KW-0648">Protein biosynthesis</keyword>
<dbReference type="PROSITE" id="PS50082">
    <property type="entry name" value="WD_REPEATS_2"/>
    <property type="match status" value="3"/>
</dbReference>
<reference evidence="9" key="1">
    <citation type="submission" date="2022-01" db="EMBL/GenBank/DDBJ databases">
        <title>Genome Sequence Resource for Two Populations of Ditylenchus destructor, the Migratory Endoparasitic Phytonematode.</title>
        <authorList>
            <person name="Zhang H."/>
            <person name="Lin R."/>
            <person name="Xie B."/>
        </authorList>
    </citation>
    <scope>NUCLEOTIDE SEQUENCE</scope>
    <source>
        <strain evidence="9">BazhouSP</strain>
    </source>
</reference>
<comment type="function">
    <text evidence="7">Component of the eukaryotic translation initiation factor 3 (eIF-3) complex, which is involved in protein synthesis of a specialized repertoire of mRNAs and, together with other initiation factors, stimulates binding of mRNA and methionyl-tRNAi to the 40S ribosome. The eIF-3 complex specifically targets and initiates translation of a subset of mRNAs involved in cell proliferation.</text>
</comment>
<dbReference type="InterPro" id="IPR001680">
    <property type="entry name" value="WD40_rpt"/>
</dbReference>
<evidence type="ECO:0000256" key="4">
    <source>
        <dbReference type="ARBA" id="ARBA00022737"/>
    </source>
</evidence>
<organism evidence="9 10">
    <name type="scientific">Ditylenchus destructor</name>
    <dbReference type="NCBI Taxonomy" id="166010"/>
    <lineage>
        <taxon>Eukaryota</taxon>
        <taxon>Metazoa</taxon>
        <taxon>Ecdysozoa</taxon>
        <taxon>Nematoda</taxon>
        <taxon>Chromadorea</taxon>
        <taxon>Rhabditida</taxon>
        <taxon>Tylenchina</taxon>
        <taxon>Tylenchomorpha</taxon>
        <taxon>Sphaerularioidea</taxon>
        <taxon>Anguinidae</taxon>
        <taxon>Anguininae</taxon>
        <taxon>Ditylenchus</taxon>
    </lineage>
</organism>
<evidence type="ECO:0000313" key="10">
    <source>
        <dbReference type="Proteomes" id="UP001201812"/>
    </source>
</evidence>
<sequence length="322" mass="35586">MRPLSLKGHERPITRVRLNREGDVLLSASKDKCICVWYTENGERIGSYEGHAGAIFDIDVTWDTKTLVSAAADSSIKVWDVETGRNLESTTMPSNARSLGLSYSGNLVAVTTTKMMQTAPTLCVVDLRESPPSFIMQNSVSSQSESCTFSNLDNCIVIGCNDGSIHQYDLRQPGDAVNFNHVHHYNVTDLQLSNDQGFIISSSADKTAQLHNARNLESLKKYKSNRPVNSAAISPTRDHIVLGGGEEARTVTQTAASSGQFEAKFYHLVYEEEFARLKGHFGPINTIAFDPTGDIVVSGSEDGYIRIQQLDDDYKQFDFDFQ</sequence>
<proteinExistence type="inferred from homology"/>
<dbReference type="GO" id="GO:0003723">
    <property type="term" value="F:RNA binding"/>
    <property type="evidence" value="ECO:0007669"/>
    <property type="project" value="TreeGrafter"/>
</dbReference>
<dbReference type="InterPro" id="IPR036322">
    <property type="entry name" value="WD40_repeat_dom_sf"/>
</dbReference>
<dbReference type="GO" id="GO:0003743">
    <property type="term" value="F:translation initiation factor activity"/>
    <property type="evidence" value="ECO:0007669"/>
    <property type="project" value="UniProtKB-UniRule"/>
</dbReference>
<dbReference type="Pfam" id="PF24805">
    <property type="entry name" value="EIF3I"/>
    <property type="match status" value="1"/>
</dbReference>
<dbReference type="PANTHER" id="PTHR19877">
    <property type="entry name" value="EUKARYOTIC TRANSLATION INITIATION FACTOR 3 SUBUNIT I"/>
    <property type="match status" value="1"/>
</dbReference>
<dbReference type="InterPro" id="IPR019775">
    <property type="entry name" value="WD40_repeat_CS"/>
</dbReference>
<keyword evidence="2 7" id="KW-0396">Initiation factor</keyword>
<keyword evidence="4" id="KW-0677">Repeat</keyword>
<keyword evidence="1 7" id="KW-0963">Cytoplasm</keyword>
<comment type="subunit">
    <text evidence="7">Component of the eukaryotic translation initiation factor 3 (eIF-3) complex.</text>
</comment>
<comment type="similarity">
    <text evidence="6">Belongs to the WD repeat STRAP family.</text>
</comment>
<name>A0AAD4N3Q0_9BILA</name>
<dbReference type="PROSITE" id="PS50294">
    <property type="entry name" value="WD_REPEATS_REGION"/>
    <property type="match status" value="3"/>
</dbReference>
<evidence type="ECO:0000256" key="3">
    <source>
        <dbReference type="ARBA" id="ARBA00022574"/>
    </source>
</evidence>
<evidence type="ECO:0000256" key="2">
    <source>
        <dbReference type="ARBA" id="ARBA00022540"/>
    </source>
</evidence>
<feature type="repeat" description="WD" evidence="8">
    <location>
        <begin position="48"/>
        <end position="89"/>
    </location>
</feature>
<evidence type="ECO:0000256" key="8">
    <source>
        <dbReference type="PROSITE-ProRule" id="PRU00221"/>
    </source>
</evidence>
<feature type="repeat" description="WD" evidence="8">
    <location>
        <begin position="6"/>
        <end position="47"/>
    </location>
</feature>